<dbReference type="STRING" id="990712.SAMN05216257_103159"/>
<keyword evidence="1" id="KW-1133">Transmembrane helix</keyword>
<dbReference type="Gene3D" id="1.20.120.1220">
    <property type="match status" value="1"/>
</dbReference>
<feature type="transmembrane region" description="Helical" evidence="1">
    <location>
        <begin position="102"/>
        <end position="121"/>
    </location>
</feature>
<reference evidence="4" key="1">
    <citation type="submission" date="2016-10" db="EMBL/GenBank/DDBJ databases">
        <authorList>
            <person name="Varghese N."/>
            <person name="Submissions S."/>
        </authorList>
    </citation>
    <scope>NUCLEOTIDE SEQUENCE [LARGE SCALE GENOMIC DNA]</scope>
    <source>
        <strain evidence="4">CGMCC 1.10789</strain>
    </source>
</reference>
<keyword evidence="1" id="KW-0812">Transmembrane</keyword>
<dbReference type="GO" id="GO:0004190">
    <property type="term" value="F:aspartic-type endopeptidase activity"/>
    <property type="evidence" value="ECO:0007669"/>
    <property type="project" value="InterPro"/>
</dbReference>
<dbReference type="RefSeq" id="WP_092499792.1">
    <property type="nucleotide sequence ID" value="NZ_FNFV01000003.1"/>
</dbReference>
<dbReference type="AlphaFoldDB" id="A0A1G9CLT1"/>
<evidence type="ECO:0000313" key="4">
    <source>
        <dbReference type="Proteomes" id="UP000199328"/>
    </source>
</evidence>
<organism evidence="3 4">
    <name type="scientific">Meinhardsimonia xiamenensis</name>
    <dbReference type="NCBI Taxonomy" id="990712"/>
    <lineage>
        <taxon>Bacteria</taxon>
        <taxon>Pseudomonadati</taxon>
        <taxon>Pseudomonadota</taxon>
        <taxon>Alphaproteobacteria</taxon>
        <taxon>Rhodobacterales</taxon>
        <taxon>Paracoccaceae</taxon>
        <taxon>Meinhardsimonia</taxon>
    </lineage>
</organism>
<feature type="domain" description="Prepilin type IV endopeptidase peptidase" evidence="2">
    <location>
        <begin position="15"/>
        <end position="115"/>
    </location>
</feature>
<feature type="transmembrane region" description="Helical" evidence="1">
    <location>
        <begin position="36"/>
        <end position="55"/>
    </location>
</feature>
<feature type="transmembrane region" description="Helical" evidence="1">
    <location>
        <begin position="61"/>
        <end position="81"/>
    </location>
</feature>
<dbReference type="Proteomes" id="UP000199328">
    <property type="component" value="Unassembled WGS sequence"/>
</dbReference>
<dbReference type="OrthoDB" id="7709484at2"/>
<keyword evidence="1" id="KW-0472">Membrane</keyword>
<dbReference type="EMBL" id="FNFV01000003">
    <property type="protein sequence ID" value="SDK52650.1"/>
    <property type="molecule type" value="Genomic_DNA"/>
</dbReference>
<protein>
    <submittedName>
        <fullName evidence="3">Prepilin peptidase CpaA</fullName>
    </submittedName>
</protein>
<accession>A0A1G9CLT1</accession>
<keyword evidence="4" id="KW-1185">Reference proteome</keyword>
<name>A0A1G9CLT1_9RHOB</name>
<dbReference type="GO" id="GO:0016020">
    <property type="term" value="C:membrane"/>
    <property type="evidence" value="ECO:0007669"/>
    <property type="project" value="InterPro"/>
</dbReference>
<evidence type="ECO:0000313" key="3">
    <source>
        <dbReference type="EMBL" id="SDK52650.1"/>
    </source>
</evidence>
<evidence type="ECO:0000256" key="1">
    <source>
        <dbReference type="SAM" id="Phobius"/>
    </source>
</evidence>
<feature type="transmembrane region" description="Helical" evidence="1">
    <location>
        <begin position="141"/>
        <end position="162"/>
    </location>
</feature>
<gene>
    <name evidence="3" type="ORF">SAMN05216257_103159</name>
</gene>
<sequence>MALTFWESALFLPFVLPICLWVAMSDLKHMKIRNKAVLALAAVFLVLGLFAVPLAEYPWRVAQMLGVLVAGFIANALRLLGAGDAKFAAAMAPFVPAADARLFLILLAVVMLAAFFTHRAFRAMPRFRALTADWASWSSQKFPMGLALGPSLAFYLGLGLIFGA</sequence>
<dbReference type="InterPro" id="IPR000045">
    <property type="entry name" value="Prepilin_IV_endopep_pep"/>
</dbReference>
<feature type="transmembrane region" description="Helical" evidence="1">
    <location>
        <begin position="6"/>
        <end position="24"/>
    </location>
</feature>
<proteinExistence type="predicted"/>
<evidence type="ECO:0000259" key="2">
    <source>
        <dbReference type="Pfam" id="PF01478"/>
    </source>
</evidence>
<dbReference type="Pfam" id="PF01478">
    <property type="entry name" value="Peptidase_A24"/>
    <property type="match status" value="1"/>
</dbReference>